<gene>
    <name evidence="1" type="ORF">BST15_17800</name>
</gene>
<accession>A0ABX3RIC0</accession>
<sequence>MAMNLELVKIPHRQGVQPFGPERTGYSFTWFSGTRASVNSPLWNSRETETLVPFPGADRSLRNTLTL</sequence>
<dbReference type="EMBL" id="MVHH01000052">
    <property type="protein sequence ID" value="OQZ93586.1"/>
    <property type="molecule type" value="Genomic_DNA"/>
</dbReference>
<dbReference type="Proteomes" id="UP000192327">
    <property type="component" value="Unassembled WGS sequence"/>
</dbReference>
<proteinExistence type="predicted"/>
<organism evidence="1 2">
    <name type="scientific">Mycolicibacter arupensis</name>
    <dbReference type="NCBI Taxonomy" id="342002"/>
    <lineage>
        <taxon>Bacteria</taxon>
        <taxon>Bacillati</taxon>
        <taxon>Actinomycetota</taxon>
        <taxon>Actinomycetes</taxon>
        <taxon>Mycobacteriales</taxon>
        <taxon>Mycobacteriaceae</taxon>
        <taxon>Mycolicibacter</taxon>
    </lineage>
</organism>
<name>A0ABX3RIC0_9MYCO</name>
<reference evidence="1 2" key="1">
    <citation type="submission" date="2016-12" db="EMBL/GenBank/DDBJ databases">
        <title>The new phylogeny of genus Mycobacterium.</title>
        <authorList>
            <person name="Tortoli E."/>
            <person name="Trovato A."/>
            <person name="Cirillo D.M."/>
        </authorList>
    </citation>
    <scope>NUCLEOTIDE SEQUENCE [LARGE SCALE GENOMIC DNA]</scope>
    <source>
        <strain evidence="1 2">DSM 44942</strain>
    </source>
</reference>
<comment type="caution">
    <text evidence="1">The sequence shown here is derived from an EMBL/GenBank/DDBJ whole genome shotgun (WGS) entry which is preliminary data.</text>
</comment>
<keyword evidence="2" id="KW-1185">Reference proteome</keyword>
<evidence type="ECO:0000313" key="1">
    <source>
        <dbReference type="EMBL" id="OQZ93586.1"/>
    </source>
</evidence>
<evidence type="ECO:0000313" key="2">
    <source>
        <dbReference type="Proteomes" id="UP000192327"/>
    </source>
</evidence>
<protein>
    <submittedName>
        <fullName evidence="1">Uncharacterized protein</fullName>
    </submittedName>
</protein>